<dbReference type="OrthoDB" id="5780467at2759"/>
<accession>A0A0B2W490</accession>
<dbReference type="EMBL" id="JPKZ01000233">
    <property type="protein sequence ID" value="KHN88397.1"/>
    <property type="molecule type" value="Genomic_DNA"/>
</dbReference>
<proteinExistence type="predicted"/>
<dbReference type="Proteomes" id="UP000031036">
    <property type="component" value="Unassembled WGS sequence"/>
</dbReference>
<comment type="caution">
    <text evidence="1">The sequence shown here is derived from an EMBL/GenBank/DDBJ whole genome shotgun (WGS) entry which is preliminary data.</text>
</comment>
<organism evidence="1 2">
    <name type="scientific">Toxocara canis</name>
    <name type="common">Canine roundworm</name>
    <dbReference type="NCBI Taxonomy" id="6265"/>
    <lineage>
        <taxon>Eukaryota</taxon>
        <taxon>Metazoa</taxon>
        <taxon>Ecdysozoa</taxon>
        <taxon>Nematoda</taxon>
        <taxon>Chromadorea</taxon>
        <taxon>Rhabditida</taxon>
        <taxon>Spirurina</taxon>
        <taxon>Ascaridomorpha</taxon>
        <taxon>Ascaridoidea</taxon>
        <taxon>Toxocaridae</taxon>
        <taxon>Toxocara</taxon>
    </lineage>
</organism>
<gene>
    <name evidence="1" type="ORF">Tcan_07379</name>
</gene>
<evidence type="ECO:0000313" key="2">
    <source>
        <dbReference type="Proteomes" id="UP000031036"/>
    </source>
</evidence>
<reference evidence="1 2" key="1">
    <citation type="submission" date="2014-11" db="EMBL/GenBank/DDBJ databases">
        <title>Genetic blueprint of the zoonotic pathogen Toxocara canis.</title>
        <authorList>
            <person name="Zhu X.-Q."/>
            <person name="Korhonen P.K."/>
            <person name="Cai H."/>
            <person name="Young N.D."/>
            <person name="Nejsum P."/>
            <person name="von Samson-Himmelstjerna G."/>
            <person name="Boag P.R."/>
            <person name="Tan P."/>
            <person name="Li Q."/>
            <person name="Min J."/>
            <person name="Yang Y."/>
            <person name="Wang X."/>
            <person name="Fang X."/>
            <person name="Hall R.S."/>
            <person name="Hofmann A."/>
            <person name="Sternberg P.W."/>
            <person name="Jex A.R."/>
            <person name="Gasser R.B."/>
        </authorList>
    </citation>
    <scope>NUCLEOTIDE SEQUENCE [LARGE SCALE GENOMIC DNA]</scope>
    <source>
        <strain evidence="1">PN_DK_2014</strain>
    </source>
</reference>
<dbReference type="AlphaFoldDB" id="A0A0B2W490"/>
<keyword evidence="2" id="KW-1185">Reference proteome</keyword>
<name>A0A0B2W490_TOXCA</name>
<protein>
    <submittedName>
        <fullName evidence="1">Uncharacterized protein</fullName>
    </submittedName>
</protein>
<evidence type="ECO:0000313" key="1">
    <source>
        <dbReference type="EMBL" id="KHN88397.1"/>
    </source>
</evidence>
<sequence>MTGVLMKCFRPHYSFFEAQIAGCVAGDVSIPINSYGVLENRFFYCAELNGHGMQLIWVDESECVIRNETIAIGEIVKLDNGCSFSCHPQRNVYICDKKIADFNVIEKDESEHNDTIHYPIQDKQFV</sequence>